<feature type="transmembrane region" description="Helical" evidence="1">
    <location>
        <begin position="32"/>
        <end position="53"/>
    </location>
</feature>
<gene>
    <name evidence="2" type="ORF">MD483_01915</name>
</gene>
<keyword evidence="1" id="KW-0472">Membrane</keyword>
<sequence>MMSEHMPPSTYILRNLIAVEVPESVSWFPQTIGWKIIAVLLVALLIYAAYLGVKHWWHNRYRTEAIEQLKLINLESASSEQALFNVTKSVMVYLNPQHASLYGEPFLVCLDSYLLSKGQRLPNQTDSFRFTTEVGRTWMQSLVEPDCSLSPEERQLLATDLSYWVKSHQAACSTDVLESKEDLKQDSTASQRKGGQL</sequence>
<name>A0A9X3CBF0_9VIBR</name>
<dbReference type="EMBL" id="JAKRRX010000006">
    <property type="protein sequence ID" value="MCW8332587.1"/>
    <property type="molecule type" value="Genomic_DNA"/>
</dbReference>
<keyword evidence="3" id="KW-1185">Reference proteome</keyword>
<proteinExistence type="predicted"/>
<evidence type="ECO:0000313" key="2">
    <source>
        <dbReference type="EMBL" id="MCW8332587.1"/>
    </source>
</evidence>
<keyword evidence="1" id="KW-1133">Transmembrane helix</keyword>
<dbReference type="RefSeq" id="WP_265686343.1">
    <property type="nucleotide sequence ID" value="NZ_JAKRRX010000006.1"/>
</dbReference>
<keyword evidence="1" id="KW-0812">Transmembrane</keyword>
<comment type="caution">
    <text evidence="2">The sequence shown here is derived from an EMBL/GenBank/DDBJ whole genome shotgun (WGS) entry which is preliminary data.</text>
</comment>
<organism evidence="2 3">
    <name type="scientific">Vibrio paucivorans</name>
    <dbReference type="NCBI Taxonomy" id="2829489"/>
    <lineage>
        <taxon>Bacteria</taxon>
        <taxon>Pseudomonadati</taxon>
        <taxon>Pseudomonadota</taxon>
        <taxon>Gammaproteobacteria</taxon>
        <taxon>Vibrionales</taxon>
        <taxon>Vibrionaceae</taxon>
        <taxon>Vibrio</taxon>
    </lineage>
</organism>
<evidence type="ECO:0000256" key="1">
    <source>
        <dbReference type="SAM" id="Phobius"/>
    </source>
</evidence>
<dbReference type="InterPro" id="IPR025489">
    <property type="entry name" value="DUF4381"/>
</dbReference>
<accession>A0A9X3CBF0</accession>
<evidence type="ECO:0000313" key="3">
    <source>
        <dbReference type="Proteomes" id="UP001155586"/>
    </source>
</evidence>
<dbReference type="Proteomes" id="UP001155586">
    <property type="component" value="Unassembled WGS sequence"/>
</dbReference>
<dbReference type="AlphaFoldDB" id="A0A9X3CBF0"/>
<reference evidence="2" key="1">
    <citation type="submission" date="2022-02" db="EMBL/GenBank/DDBJ databases">
        <title>Vibrio sp. nov., a new bacterium isolated from Bohai sea, China.</title>
        <authorList>
            <person name="Yuan Y."/>
        </authorList>
    </citation>
    <scope>NUCLEOTIDE SEQUENCE</scope>
    <source>
        <strain evidence="2">DBSS07</strain>
    </source>
</reference>
<protein>
    <submittedName>
        <fullName evidence="2">DUF4381 domain-containing protein</fullName>
    </submittedName>
</protein>
<dbReference type="Pfam" id="PF14316">
    <property type="entry name" value="DUF4381"/>
    <property type="match status" value="1"/>
</dbReference>